<dbReference type="AlphaFoldDB" id="A0A151IFE0"/>
<protein>
    <submittedName>
        <fullName evidence="1">Uncharacterized protein</fullName>
    </submittedName>
</protein>
<organism evidence="1 2">
    <name type="scientific">Cyphomyrmex costatus</name>
    <dbReference type="NCBI Taxonomy" id="456900"/>
    <lineage>
        <taxon>Eukaryota</taxon>
        <taxon>Metazoa</taxon>
        <taxon>Ecdysozoa</taxon>
        <taxon>Arthropoda</taxon>
        <taxon>Hexapoda</taxon>
        <taxon>Insecta</taxon>
        <taxon>Pterygota</taxon>
        <taxon>Neoptera</taxon>
        <taxon>Endopterygota</taxon>
        <taxon>Hymenoptera</taxon>
        <taxon>Apocrita</taxon>
        <taxon>Aculeata</taxon>
        <taxon>Formicoidea</taxon>
        <taxon>Formicidae</taxon>
        <taxon>Myrmicinae</taxon>
        <taxon>Cyphomyrmex</taxon>
    </lineage>
</organism>
<name>A0A151IFE0_9HYME</name>
<reference evidence="1 2" key="1">
    <citation type="submission" date="2016-03" db="EMBL/GenBank/DDBJ databases">
        <title>Cyphomyrmex costatus WGS genome.</title>
        <authorList>
            <person name="Nygaard S."/>
            <person name="Hu H."/>
            <person name="Boomsma J."/>
            <person name="Zhang G."/>
        </authorList>
    </citation>
    <scope>NUCLEOTIDE SEQUENCE [LARGE SCALE GENOMIC DNA]</scope>
    <source>
        <strain evidence="1">MS0001</strain>
        <tissue evidence="1">Whole body</tissue>
    </source>
</reference>
<keyword evidence="2" id="KW-1185">Reference proteome</keyword>
<sequence length="80" mass="8879">MPGVGRGRTPGSEGPLGIRDASFVGIVEGVVIEFRRRCRRWRTADHGPVKKTPRTAFISYGIPDPLCPPLPSLLRKLRQE</sequence>
<dbReference type="Proteomes" id="UP000078542">
    <property type="component" value="Unassembled WGS sequence"/>
</dbReference>
<evidence type="ECO:0000313" key="2">
    <source>
        <dbReference type="Proteomes" id="UP000078542"/>
    </source>
</evidence>
<gene>
    <name evidence="1" type="ORF">ALC62_09633</name>
</gene>
<accession>A0A151IFE0</accession>
<dbReference type="EMBL" id="KQ977796">
    <property type="protein sequence ID" value="KYM99631.1"/>
    <property type="molecule type" value="Genomic_DNA"/>
</dbReference>
<proteinExistence type="predicted"/>
<evidence type="ECO:0000313" key="1">
    <source>
        <dbReference type="EMBL" id="KYM99631.1"/>
    </source>
</evidence>